<dbReference type="InterPro" id="IPR011993">
    <property type="entry name" value="PH-like_dom_sf"/>
</dbReference>
<protein>
    <recommendedName>
        <fullName evidence="2">PH domain-containing protein</fullName>
    </recommendedName>
</protein>
<dbReference type="Proteomes" id="UP000803844">
    <property type="component" value="Unassembled WGS sequence"/>
</dbReference>
<gene>
    <name evidence="3" type="ORF">M406DRAFT_348946</name>
</gene>
<dbReference type="PANTHER" id="PTHR37283:SF1">
    <property type="entry name" value="PH DOMAIN-CONTAINING PROTEIN YHR131C"/>
    <property type="match status" value="1"/>
</dbReference>
<accession>A0A9P4YBM1</accession>
<reference evidence="3" key="1">
    <citation type="journal article" date="2020" name="Phytopathology">
        <title>Genome sequence of the chestnut blight fungus Cryphonectria parasitica EP155: A fundamental resource for an archetypical invasive plant pathogen.</title>
        <authorList>
            <person name="Crouch J.A."/>
            <person name="Dawe A."/>
            <person name="Aerts A."/>
            <person name="Barry K."/>
            <person name="Churchill A.C.L."/>
            <person name="Grimwood J."/>
            <person name="Hillman B."/>
            <person name="Milgroom M.G."/>
            <person name="Pangilinan J."/>
            <person name="Smith M."/>
            <person name="Salamov A."/>
            <person name="Schmutz J."/>
            <person name="Yadav J."/>
            <person name="Grigoriev I.V."/>
            <person name="Nuss D."/>
        </authorList>
    </citation>
    <scope>NUCLEOTIDE SEQUENCE</scope>
    <source>
        <strain evidence="3">EP155</strain>
    </source>
</reference>
<feature type="compositionally biased region" description="Polar residues" evidence="1">
    <location>
        <begin position="306"/>
        <end position="332"/>
    </location>
</feature>
<dbReference type="OrthoDB" id="5865767at2759"/>
<dbReference type="PANTHER" id="PTHR37283">
    <property type="entry name" value="PH DOMAIN-CONTAINING PROTEIN YHR131C"/>
    <property type="match status" value="1"/>
</dbReference>
<organism evidence="3 4">
    <name type="scientific">Cryphonectria parasitica (strain ATCC 38755 / EP155)</name>
    <dbReference type="NCBI Taxonomy" id="660469"/>
    <lineage>
        <taxon>Eukaryota</taxon>
        <taxon>Fungi</taxon>
        <taxon>Dikarya</taxon>
        <taxon>Ascomycota</taxon>
        <taxon>Pezizomycotina</taxon>
        <taxon>Sordariomycetes</taxon>
        <taxon>Sordariomycetidae</taxon>
        <taxon>Diaporthales</taxon>
        <taxon>Cryphonectriaceae</taxon>
        <taxon>Cryphonectria-Endothia species complex</taxon>
        <taxon>Cryphonectria</taxon>
    </lineage>
</organism>
<comment type="caution">
    <text evidence="3">The sequence shown here is derived from an EMBL/GenBank/DDBJ whole genome shotgun (WGS) entry which is preliminary data.</text>
</comment>
<dbReference type="SUPFAM" id="SSF50729">
    <property type="entry name" value="PH domain-like"/>
    <property type="match status" value="1"/>
</dbReference>
<dbReference type="SMART" id="SM00233">
    <property type="entry name" value="PH"/>
    <property type="match status" value="1"/>
</dbReference>
<feature type="domain" description="PH" evidence="2">
    <location>
        <begin position="105"/>
        <end position="223"/>
    </location>
</feature>
<dbReference type="Gene3D" id="2.30.29.30">
    <property type="entry name" value="Pleckstrin-homology domain (PH domain)/Phosphotyrosine-binding domain (PTB)"/>
    <property type="match status" value="1"/>
</dbReference>
<feature type="region of interest" description="Disordered" evidence="1">
    <location>
        <begin position="306"/>
        <end position="338"/>
    </location>
</feature>
<evidence type="ECO:0000256" key="1">
    <source>
        <dbReference type="SAM" id="MobiDB-lite"/>
    </source>
</evidence>
<dbReference type="AlphaFoldDB" id="A0A9P4YBM1"/>
<proteinExistence type="predicted"/>
<sequence length="418" mass="47804">MDPNDDDDNSSATFDVFNHALELAPIDNRPVRRLSMEEDYFYEQVMTFAQPPMPPAYHVATHGAYEGPSRKGKEAVMDESVLTDQENLPGYYCDVHMENVFQMKMEIEDAVKRAEYRNWRTMFVVLHGTALHIYSAKKKDFGWGKNRMHGPDVKPDNPSWLKKGTLERSYSLQHADVGIAADYHKRRYVIRIRAETDQFLISCVELVTFVKWLECLFAAIDVAIPIDERDFPRDQSIPRIQRLRWLRGQFGPQGTGGGEIWDSFGDSLPISPLDSEDMPGDGPLGVDISHNGPGIFDGSSVIQSPSNFHHTTTASSPNEPSLDRLSTSTQANEDLEPETGKWRPRHLWSTTHDMVYAKLCYAVLLFKSPRKSNFVIFKGQRWHIDWSTGQMSRVQPPSYGEPEFWGPWQVIHADNRRI</sequence>
<dbReference type="GeneID" id="63839564"/>
<name>A0A9P4YBM1_CRYP1</name>
<dbReference type="InterPro" id="IPR001849">
    <property type="entry name" value="PH_domain"/>
</dbReference>
<evidence type="ECO:0000259" key="2">
    <source>
        <dbReference type="SMART" id="SM00233"/>
    </source>
</evidence>
<keyword evidence="4" id="KW-1185">Reference proteome</keyword>
<evidence type="ECO:0000313" key="3">
    <source>
        <dbReference type="EMBL" id="KAF3769902.1"/>
    </source>
</evidence>
<dbReference type="EMBL" id="MU032344">
    <property type="protein sequence ID" value="KAF3769902.1"/>
    <property type="molecule type" value="Genomic_DNA"/>
</dbReference>
<evidence type="ECO:0000313" key="4">
    <source>
        <dbReference type="Proteomes" id="UP000803844"/>
    </source>
</evidence>
<dbReference type="RefSeq" id="XP_040780863.1">
    <property type="nucleotide sequence ID" value="XM_040922435.1"/>
</dbReference>